<dbReference type="AlphaFoldDB" id="Q755E2"/>
<dbReference type="Proteomes" id="UP000000591">
    <property type="component" value="Chromosome VI"/>
</dbReference>
<dbReference type="HOGENOM" id="CLU_048789_0_0_1"/>
<keyword evidence="1" id="KW-0732">Signal</keyword>
<dbReference type="OMA" id="RDYKISW"/>
<evidence type="ECO:0000313" key="2">
    <source>
        <dbReference type="EMBL" id="AAS53255.1"/>
    </source>
</evidence>
<accession>Q755E2</accession>
<reference evidence="3" key="2">
    <citation type="journal article" date="2013" name="G3 (Bethesda)">
        <title>Genomes of Ashbya fungi isolated from insects reveal four mating-type loci, numerous translocations, lack of transposons, and distinct gene duplications.</title>
        <authorList>
            <person name="Dietrich F.S."/>
            <person name="Voegeli S."/>
            <person name="Kuo S."/>
            <person name="Philippsen P."/>
        </authorList>
    </citation>
    <scope>GENOME REANNOTATION</scope>
    <source>
        <strain evidence="3">ATCC 10895 / CBS 109.51 / FGSC 9923 / NRRL Y-1056</strain>
    </source>
</reference>
<name>Q755E2_EREGS</name>
<sequence>MRGFFYVAVLLYLDAFVHAFLVKMGTDPICAVPPDKTLLARTMQLLLGIKRLPRRFHSLPDKFTGFRFHKSYRFNHRFFRARKTLKISYCQEGRLQFQVDHMLAKEIDWNIPFCVLDAPVEQGKFWQQGSTNLNALNCFKLARRKKYAKRSFDIFLPDTWVGGLFHCNVTNDVKTKLVSLMDQNLNIRLDTEGGDNMFDITNVCTRENSIPLQPIMSSDYKQYWTNYKTQSRIPLVRQIYKMQVEKIIPFFETPVSVGAGRIKWGLPLDEQFASMAEFWRQNSKTPWYEEIEVQENYNYNPTEEQDISTAHNITMTLLEPFLKYSRKLLTSFLDHDGTLRAQAPERFKEMIDSLGAFKRNIWHFLSTSDVVSSLGPEVHEVLSEIKKLWDDLNLAPEKFTYGEDLKKDITTVIKVYRSGP</sequence>
<protein>
    <submittedName>
        <fullName evidence="2">AFL119Cp</fullName>
    </submittedName>
</protein>
<feature type="chain" id="PRO_5004285352" evidence="1">
    <location>
        <begin position="20"/>
        <end position="420"/>
    </location>
</feature>
<keyword evidence="3" id="KW-1185">Reference proteome</keyword>
<proteinExistence type="predicted"/>
<dbReference type="GeneID" id="4621658"/>
<dbReference type="FunCoup" id="Q755E2">
    <property type="interactions" value="19"/>
</dbReference>
<dbReference type="eggNOG" id="ENOG502RY5P">
    <property type="taxonomic scope" value="Eukaryota"/>
</dbReference>
<dbReference type="KEGG" id="ago:AGOS_AFL119C"/>
<evidence type="ECO:0000256" key="1">
    <source>
        <dbReference type="SAM" id="SignalP"/>
    </source>
</evidence>
<dbReference type="EMBL" id="AE016819">
    <property type="protein sequence ID" value="AAS53255.1"/>
    <property type="molecule type" value="Genomic_DNA"/>
</dbReference>
<dbReference type="RefSeq" id="NP_985431.1">
    <property type="nucleotide sequence ID" value="NM_210785.1"/>
</dbReference>
<dbReference type="OrthoDB" id="4024574at2759"/>
<feature type="signal peptide" evidence="1">
    <location>
        <begin position="1"/>
        <end position="19"/>
    </location>
</feature>
<dbReference type="InParanoid" id="Q755E2"/>
<evidence type="ECO:0000313" key="3">
    <source>
        <dbReference type="Proteomes" id="UP000000591"/>
    </source>
</evidence>
<gene>
    <name evidence="2" type="ORF">AGOS_AFL119C</name>
</gene>
<reference evidence="2 3" key="1">
    <citation type="journal article" date="2004" name="Science">
        <title>The Ashbya gossypii genome as a tool for mapping the ancient Saccharomyces cerevisiae genome.</title>
        <authorList>
            <person name="Dietrich F.S."/>
            <person name="Voegeli S."/>
            <person name="Brachat S."/>
            <person name="Lerch A."/>
            <person name="Gates K."/>
            <person name="Steiner S."/>
            <person name="Mohr C."/>
            <person name="Pohlmann R."/>
            <person name="Luedi P."/>
            <person name="Choi S."/>
            <person name="Wing R.A."/>
            <person name="Flavier A."/>
            <person name="Gaffney T.D."/>
            <person name="Philippsen P."/>
        </authorList>
    </citation>
    <scope>NUCLEOTIDE SEQUENCE [LARGE SCALE GENOMIC DNA]</scope>
    <source>
        <strain evidence="3">ATCC 10895 / CBS 109.51 / FGSC 9923 / NRRL Y-1056</strain>
    </source>
</reference>
<organism evidence="2 3">
    <name type="scientific">Eremothecium gossypii (strain ATCC 10895 / CBS 109.51 / FGSC 9923 / NRRL Y-1056)</name>
    <name type="common">Yeast</name>
    <name type="synonym">Ashbya gossypii</name>
    <dbReference type="NCBI Taxonomy" id="284811"/>
    <lineage>
        <taxon>Eukaryota</taxon>
        <taxon>Fungi</taxon>
        <taxon>Dikarya</taxon>
        <taxon>Ascomycota</taxon>
        <taxon>Saccharomycotina</taxon>
        <taxon>Saccharomycetes</taxon>
        <taxon>Saccharomycetales</taxon>
        <taxon>Saccharomycetaceae</taxon>
        <taxon>Eremothecium</taxon>
    </lineage>
</organism>